<comment type="caution">
    <text evidence="1">The sequence shown here is derived from an EMBL/GenBank/DDBJ whole genome shotgun (WGS) entry which is preliminary data.</text>
</comment>
<reference evidence="1 2" key="1">
    <citation type="submission" date="2007-01" db="EMBL/GenBank/DDBJ databases">
        <authorList>
            <person name="Haygood M."/>
            <person name="Podell S."/>
            <person name="Anderson C."/>
            <person name="Hopkinson B."/>
            <person name="Roe K."/>
            <person name="Barbeau K."/>
            <person name="Gaasterland T."/>
            <person name="Ferriera S."/>
            <person name="Johnson J."/>
            <person name="Kravitz S."/>
            <person name="Beeson K."/>
            <person name="Sutton G."/>
            <person name="Rogers Y.-H."/>
            <person name="Friedman R."/>
            <person name="Frazier M."/>
            <person name="Venter J.C."/>
        </authorList>
    </citation>
    <scope>NUCLEOTIDE SEQUENCE [LARGE SCALE GENOMIC DNA]</scope>
    <source>
        <strain evidence="1 2">ATCC 23134</strain>
    </source>
</reference>
<name>A1ZQ63_MICM2</name>
<gene>
    <name evidence="1" type="ORF">M23134_06873</name>
</gene>
<dbReference type="EMBL" id="AAWS01000023">
    <property type="protein sequence ID" value="EAY27472.1"/>
    <property type="molecule type" value="Genomic_DNA"/>
</dbReference>
<keyword evidence="2" id="KW-1185">Reference proteome</keyword>
<sequence length="39" mass="4497">MIQDYLFFRGNLCQVVKTVCWVLLSIKNSGVVIVSHVMR</sequence>
<protein>
    <submittedName>
        <fullName evidence="1">Uncharacterized protein</fullName>
    </submittedName>
</protein>
<evidence type="ECO:0000313" key="2">
    <source>
        <dbReference type="Proteomes" id="UP000004095"/>
    </source>
</evidence>
<dbReference type="AlphaFoldDB" id="A1ZQ63"/>
<accession>A1ZQ63</accession>
<proteinExistence type="predicted"/>
<dbReference type="Proteomes" id="UP000004095">
    <property type="component" value="Unassembled WGS sequence"/>
</dbReference>
<organism evidence="1 2">
    <name type="scientific">Microscilla marina ATCC 23134</name>
    <dbReference type="NCBI Taxonomy" id="313606"/>
    <lineage>
        <taxon>Bacteria</taxon>
        <taxon>Pseudomonadati</taxon>
        <taxon>Bacteroidota</taxon>
        <taxon>Cytophagia</taxon>
        <taxon>Cytophagales</taxon>
        <taxon>Microscillaceae</taxon>
        <taxon>Microscilla</taxon>
    </lineage>
</organism>
<evidence type="ECO:0000313" key="1">
    <source>
        <dbReference type="EMBL" id="EAY27472.1"/>
    </source>
</evidence>